<evidence type="ECO:0000256" key="1">
    <source>
        <dbReference type="ARBA" id="ARBA00022679"/>
    </source>
</evidence>
<evidence type="ECO:0000259" key="3">
    <source>
        <dbReference type="PROSITE" id="PS51186"/>
    </source>
</evidence>
<gene>
    <name evidence="4" type="ORF">D9V32_12965</name>
</gene>
<dbReference type="PROSITE" id="PS51186">
    <property type="entry name" value="GNAT"/>
    <property type="match status" value="1"/>
</dbReference>
<dbReference type="PIRSF" id="PIRSF028520">
    <property type="entry name" value="UCP028520"/>
    <property type="match status" value="1"/>
</dbReference>
<dbReference type="CDD" id="cd04301">
    <property type="entry name" value="NAT_SF"/>
    <property type="match status" value="1"/>
</dbReference>
<comment type="caution">
    <text evidence="4">The sequence shown here is derived from an EMBL/GenBank/DDBJ whole genome shotgun (WGS) entry which is preliminary data.</text>
</comment>
<dbReference type="InterPro" id="IPR016181">
    <property type="entry name" value="Acyl_CoA_acyltransferase"/>
</dbReference>
<proteinExistence type="predicted"/>
<reference evidence="4 5" key="1">
    <citation type="submission" date="2018-10" db="EMBL/GenBank/DDBJ databases">
        <authorList>
            <person name="Li J."/>
        </authorList>
    </citation>
    <scope>NUCLEOTIDE SEQUENCE [LARGE SCALE GENOMIC DNA]</scope>
    <source>
        <strain evidence="4 5">IF 016277</strain>
    </source>
</reference>
<accession>A0A3L7A3Y6</accession>
<evidence type="ECO:0000256" key="2">
    <source>
        <dbReference type="ARBA" id="ARBA00023315"/>
    </source>
</evidence>
<dbReference type="InterPro" id="IPR016890">
    <property type="entry name" value="UCP028520"/>
</dbReference>
<dbReference type="Pfam" id="PF00583">
    <property type="entry name" value="Acetyltransf_1"/>
    <property type="match status" value="1"/>
</dbReference>
<dbReference type="EMBL" id="RCUX01000011">
    <property type="protein sequence ID" value="RLP74261.1"/>
    <property type="molecule type" value="Genomic_DNA"/>
</dbReference>
<organism evidence="4 5">
    <name type="scientific">Mycetocola tolaasinivorans</name>
    <dbReference type="NCBI Taxonomy" id="76635"/>
    <lineage>
        <taxon>Bacteria</taxon>
        <taxon>Bacillati</taxon>
        <taxon>Actinomycetota</taxon>
        <taxon>Actinomycetes</taxon>
        <taxon>Micrococcales</taxon>
        <taxon>Microbacteriaceae</taxon>
        <taxon>Mycetocola</taxon>
    </lineage>
</organism>
<dbReference type="OrthoDB" id="6182349at2"/>
<dbReference type="InterPro" id="IPR000182">
    <property type="entry name" value="GNAT_dom"/>
</dbReference>
<evidence type="ECO:0000313" key="4">
    <source>
        <dbReference type="EMBL" id="RLP74261.1"/>
    </source>
</evidence>
<dbReference type="AlphaFoldDB" id="A0A3L7A3Y6"/>
<evidence type="ECO:0000313" key="5">
    <source>
        <dbReference type="Proteomes" id="UP000272503"/>
    </source>
</evidence>
<dbReference type="Proteomes" id="UP000272503">
    <property type="component" value="Unassembled WGS sequence"/>
</dbReference>
<keyword evidence="2" id="KW-0012">Acyltransferase</keyword>
<dbReference type="PANTHER" id="PTHR43877:SF2">
    <property type="entry name" value="AMINOALKYLPHOSPHONATE N-ACETYLTRANSFERASE-RELATED"/>
    <property type="match status" value="1"/>
</dbReference>
<name>A0A3L7A3Y6_9MICO</name>
<keyword evidence="5" id="KW-1185">Reference proteome</keyword>
<sequence length="170" mass="17821">MAITTRPLDSANPDELTAVLTLNNAAVPAVNALTTPELRVLIETSHLARAVVDSDSPAEILGVIIAFAPGAAYESENYAWFSARGGDFLYVDRIIVAETARGRGLGPVLYAAVFDAARAADLGAVTCEVNTDPPNPGSLAFHTRLGFERVGDLTTKGGTVSVALLEARVR</sequence>
<protein>
    <submittedName>
        <fullName evidence="4">GNAT family N-acetyltransferase</fullName>
    </submittedName>
</protein>
<dbReference type="GO" id="GO:0016747">
    <property type="term" value="F:acyltransferase activity, transferring groups other than amino-acyl groups"/>
    <property type="evidence" value="ECO:0007669"/>
    <property type="project" value="InterPro"/>
</dbReference>
<feature type="domain" description="N-acetyltransferase" evidence="3">
    <location>
        <begin position="3"/>
        <end position="170"/>
    </location>
</feature>
<keyword evidence="1 4" id="KW-0808">Transferase</keyword>
<dbReference type="RefSeq" id="WP_121649345.1">
    <property type="nucleotide sequence ID" value="NZ_RCUX01000011.1"/>
</dbReference>
<dbReference type="PANTHER" id="PTHR43877">
    <property type="entry name" value="AMINOALKYLPHOSPHONATE N-ACETYLTRANSFERASE-RELATED-RELATED"/>
    <property type="match status" value="1"/>
</dbReference>
<dbReference type="Gene3D" id="3.40.630.30">
    <property type="match status" value="1"/>
</dbReference>
<dbReference type="SUPFAM" id="SSF55729">
    <property type="entry name" value="Acyl-CoA N-acyltransferases (Nat)"/>
    <property type="match status" value="1"/>
</dbReference>
<dbReference type="InterPro" id="IPR050832">
    <property type="entry name" value="Bact_Acetyltransf"/>
</dbReference>